<proteinExistence type="predicted"/>
<reference evidence="1" key="1">
    <citation type="submission" date="2019-10" db="EMBL/GenBank/DDBJ databases">
        <title>Conservation and host-specific expression of non-tandemly repeated heterogenous ribosome RNA gene in arbuscular mycorrhizal fungi.</title>
        <authorList>
            <person name="Maeda T."/>
            <person name="Kobayashi Y."/>
            <person name="Nakagawa T."/>
            <person name="Ezawa T."/>
            <person name="Yamaguchi K."/>
            <person name="Bino T."/>
            <person name="Nishimoto Y."/>
            <person name="Shigenobu S."/>
            <person name="Kawaguchi M."/>
        </authorList>
    </citation>
    <scope>NUCLEOTIDE SEQUENCE</scope>
    <source>
        <strain evidence="1">HR1</strain>
    </source>
</reference>
<name>A0A8H3R1X7_9GLOM</name>
<dbReference type="AlphaFoldDB" id="A0A8H3R1X7"/>
<accession>A0A8H3R1X7</accession>
<evidence type="ECO:0000313" key="2">
    <source>
        <dbReference type="Proteomes" id="UP000615446"/>
    </source>
</evidence>
<evidence type="ECO:0000313" key="1">
    <source>
        <dbReference type="EMBL" id="GES99802.1"/>
    </source>
</evidence>
<sequence>MLTTQKIWKRKCERKGKFNGKKEIQRKVQSIGRGISANIVFEYLGVDIDRIAELQNFTLIEYTYFWKTCANSTRNLSFCTYKQLFDSRLLKILGHVGKLTAGYCIEKNNSEIMVTVFSSPFRFDRFD</sequence>
<comment type="caution">
    <text evidence="1">The sequence shown here is derived from an EMBL/GenBank/DDBJ whole genome shotgun (WGS) entry which is preliminary data.</text>
</comment>
<organism evidence="1 2">
    <name type="scientific">Rhizophagus clarus</name>
    <dbReference type="NCBI Taxonomy" id="94130"/>
    <lineage>
        <taxon>Eukaryota</taxon>
        <taxon>Fungi</taxon>
        <taxon>Fungi incertae sedis</taxon>
        <taxon>Mucoromycota</taxon>
        <taxon>Glomeromycotina</taxon>
        <taxon>Glomeromycetes</taxon>
        <taxon>Glomerales</taxon>
        <taxon>Glomeraceae</taxon>
        <taxon>Rhizophagus</taxon>
    </lineage>
</organism>
<protein>
    <submittedName>
        <fullName evidence="1">Uncharacterized protein</fullName>
    </submittedName>
</protein>
<gene>
    <name evidence="1" type="ORF">RCL2_002628500</name>
</gene>
<dbReference type="EMBL" id="BLAL01000285">
    <property type="protein sequence ID" value="GES99802.1"/>
    <property type="molecule type" value="Genomic_DNA"/>
</dbReference>
<dbReference type="Proteomes" id="UP000615446">
    <property type="component" value="Unassembled WGS sequence"/>
</dbReference>